<evidence type="ECO:0000313" key="3">
    <source>
        <dbReference type="EMBL" id="CAF0825764.1"/>
    </source>
</evidence>
<name>A0A813UML5_9BILA</name>
<feature type="transmembrane region" description="Helical" evidence="1">
    <location>
        <begin position="70"/>
        <end position="97"/>
    </location>
</feature>
<dbReference type="AlphaFoldDB" id="A0A813UML5"/>
<organism evidence="3 4">
    <name type="scientific">Brachionus calyciflorus</name>
    <dbReference type="NCBI Taxonomy" id="104777"/>
    <lineage>
        <taxon>Eukaryota</taxon>
        <taxon>Metazoa</taxon>
        <taxon>Spiralia</taxon>
        <taxon>Gnathifera</taxon>
        <taxon>Rotifera</taxon>
        <taxon>Eurotatoria</taxon>
        <taxon>Monogononta</taxon>
        <taxon>Pseudotrocha</taxon>
        <taxon>Ploima</taxon>
        <taxon>Brachionidae</taxon>
        <taxon>Brachionus</taxon>
    </lineage>
</organism>
<accession>A0A813UML5</accession>
<proteinExistence type="predicted"/>
<dbReference type="OrthoDB" id="10605532at2759"/>
<protein>
    <submittedName>
        <fullName evidence="3">Uncharacterized protein</fullName>
    </submittedName>
</protein>
<sequence length="116" mass="12784">MPLINQFFRISLKTIFLIALFNNFVQLSSAFSNCSYFPNYPNKDQVSFTRCDYICCGNARNPGEACCSNLWIIAPITGGIILLIVIVCIISIILCLCKVACGCLECFLCPCCICCG</sequence>
<dbReference type="EMBL" id="CAJNOC010001004">
    <property type="protein sequence ID" value="CAF0825764.1"/>
    <property type="molecule type" value="Genomic_DNA"/>
</dbReference>
<keyword evidence="1" id="KW-1133">Transmembrane helix</keyword>
<feature type="signal peptide" evidence="2">
    <location>
        <begin position="1"/>
        <end position="30"/>
    </location>
</feature>
<keyword evidence="1" id="KW-0472">Membrane</keyword>
<reference evidence="3" key="1">
    <citation type="submission" date="2021-02" db="EMBL/GenBank/DDBJ databases">
        <authorList>
            <person name="Nowell W R."/>
        </authorList>
    </citation>
    <scope>NUCLEOTIDE SEQUENCE</scope>
    <source>
        <strain evidence="3">Ploen Becks lab</strain>
    </source>
</reference>
<evidence type="ECO:0000256" key="2">
    <source>
        <dbReference type="SAM" id="SignalP"/>
    </source>
</evidence>
<comment type="caution">
    <text evidence="3">The sequence shown here is derived from an EMBL/GenBank/DDBJ whole genome shotgun (WGS) entry which is preliminary data.</text>
</comment>
<dbReference type="Proteomes" id="UP000663879">
    <property type="component" value="Unassembled WGS sequence"/>
</dbReference>
<keyword evidence="2" id="KW-0732">Signal</keyword>
<feature type="chain" id="PRO_5032656212" evidence="2">
    <location>
        <begin position="31"/>
        <end position="116"/>
    </location>
</feature>
<evidence type="ECO:0000313" key="4">
    <source>
        <dbReference type="Proteomes" id="UP000663879"/>
    </source>
</evidence>
<evidence type="ECO:0000256" key="1">
    <source>
        <dbReference type="SAM" id="Phobius"/>
    </source>
</evidence>
<keyword evidence="4" id="KW-1185">Reference proteome</keyword>
<keyword evidence="1" id="KW-0812">Transmembrane</keyword>
<gene>
    <name evidence="3" type="ORF">OXX778_LOCUS7708</name>
</gene>